<dbReference type="HAMAP" id="MF_02128">
    <property type="entry name" value="TMP_kinase"/>
    <property type="match status" value="1"/>
</dbReference>
<feature type="binding site" evidence="1">
    <location>
        <position position="365"/>
    </location>
    <ligand>
        <name>substrate</name>
    </ligand>
</feature>
<dbReference type="InterPro" id="IPR036921">
    <property type="entry name" value="PurM-like_N_sf"/>
</dbReference>
<comment type="caution">
    <text evidence="4">The sequence shown here is derived from an EMBL/GenBank/DDBJ whole genome shotgun (WGS) entry which is preliminary data.</text>
</comment>
<feature type="binding site" evidence="1">
    <location>
        <position position="259"/>
    </location>
    <ligand>
        <name>Mg(2+)</name>
        <dbReference type="ChEBI" id="CHEBI:18420"/>
        <label>3</label>
    </ligand>
</feature>
<protein>
    <recommendedName>
        <fullName evidence="1">Thiamine-monophosphate kinase</fullName>
        <shortName evidence="1">TMP kinase</shortName>
        <shortName evidence="1">Thiamine-phosphate kinase</shortName>
        <ecNumber evidence="1">2.7.4.16</ecNumber>
    </recommendedName>
</protein>
<evidence type="ECO:0000313" key="4">
    <source>
        <dbReference type="EMBL" id="MDJ1371512.1"/>
    </source>
</evidence>
<feature type="binding site" evidence="1">
    <location>
        <position position="109"/>
    </location>
    <ligand>
        <name>Mg(2+)</name>
        <dbReference type="ChEBI" id="CHEBI:18420"/>
        <label>3</label>
    </ligand>
</feature>
<feature type="binding site" evidence="1">
    <location>
        <position position="261"/>
    </location>
    <ligand>
        <name>ATP</name>
        <dbReference type="ChEBI" id="CHEBI:30616"/>
    </ligand>
</feature>
<keyword evidence="1" id="KW-0808">Transferase</keyword>
<keyword evidence="5" id="KW-1185">Reference proteome</keyword>
<feature type="binding site" evidence="1">
    <location>
        <position position="78"/>
    </location>
    <ligand>
        <name>Mg(2+)</name>
        <dbReference type="ChEBI" id="CHEBI:18420"/>
        <label>4</label>
    </ligand>
</feature>
<feature type="domain" description="PurM-like N-terminal" evidence="3">
    <location>
        <begin position="62"/>
        <end position="175"/>
    </location>
</feature>
<keyword evidence="1 4" id="KW-0418">Kinase</keyword>
<accession>A0ABT7C8L7</accession>
<feature type="binding site" evidence="1">
    <location>
        <position position="321"/>
    </location>
    <ligand>
        <name>substrate</name>
    </ligand>
</feature>
<comment type="catalytic activity">
    <reaction evidence="1">
        <text>thiamine phosphate + ATP = thiamine diphosphate + ADP</text>
        <dbReference type="Rhea" id="RHEA:15913"/>
        <dbReference type="ChEBI" id="CHEBI:30616"/>
        <dbReference type="ChEBI" id="CHEBI:37575"/>
        <dbReference type="ChEBI" id="CHEBI:58937"/>
        <dbReference type="ChEBI" id="CHEBI:456216"/>
        <dbReference type="EC" id="2.7.4.16"/>
    </reaction>
</comment>
<reference evidence="4" key="1">
    <citation type="submission" date="2018-03" db="EMBL/GenBank/DDBJ databases">
        <authorList>
            <person name="Nunes O.C."/>
            <person name="Lopes A.R."/>
            <person name="Froufe H."/>
            <person name="Munoz-Merida A."/>
            <person name="Barroso C."/>
            <person name="Egas C."/>
        </authorList>
    </citation>
    <scope>NUCLEOTIDE SEQUENCE</scope>
    <source>
        <strain evidence="4">ON4</strain>
    </source>
</reference>
<dbReference type="GO" id="GO:0016301">
    <property type="term" value="F:kinase activity"/>
    <property type="evidence" value="ECO:0007669"/>
    <property type="project" value="UniProtKB-KW"/>
</dbReference>
<evidence type="ECO:0000256" key="2">
    <source>
        <dbReference type="SAM" id="MobiDB-lite"/>
    </source>
</evidence>
<comment type="pathway">
    <text evidence="1">Cofactor biosynthesis; thiamine diphosphate biosynthesis; thiamine diphosphate from thiamine phosphate: step 1/1.</text>
</comment>
<dbReference type="EC" id="2.7.4.16" evidence="1"/>
<feature type="binding site" evidence="1">
    <location>
        <position position="262"/>
    </location>
    <ligand>
        <name>Mg(2+)</name>
        <dbReference type="ChEBI" id="CHEBI:18420"/>
        <label>5</label>
    </ligand>
</feature>
<organism evidence="4 5">
    <name type="scientific">Gulosibacter molinativorax</name>
    <dbReference type="NCBI Taxonomy" id="256821"/>
    <lineage>
        <taxon>Bacteria</taxon>
        <taxon>Bacillati</taxon>
        <taxon>Actinomycetota</taxon>
        <taxon>Actinomycetes</taxon>
        <taxon>Micrococcales</taxon>
        <taxon>Microbacteriaceae</taxon>
        <taxon>Gulosibacter</taxon>
    </lineage>
</organism>
<evidence type="ECO:0000313" key="5">
    <source>
        <dbReference type="Proteomes" id="UP001170379"/>
    </source>
</evidence>
<comment type="function">
    <text evidence="1">Catalyzes the ATP-dependent phosphorylation of thiamine-monophosphate (TMP) to form thiamine-pyrophosphate (TPP), the active form of vitamin B1.</text>
</comment>
<keyword evidence="1" id="KW-0547">Nucleotide-binding</keyword>
<gene>
    <name evidence="1" type="primary">thiL</name>
    <name evidence="4" type="ORF">C7K25_09055</name>
</gene>
<dbReference type="PANTHER" id="PTHR30270">
    <property type="entry name" value="THIAMINE-MONOPHOSPHATE KINASE"/>
    <property type="match status" value="1"/>
</dbReference>
<dbReference type="NCBIfam" id="TIGR01379">
    <property type="entry name" value="thiL"/>
    <property type="match status" value="1"/>
</dbReference>
<dbReference type="InterPro" id="IPR036676">
    <property type="entry name" value="PurM-like_C_sf"/>
</dbReference>
<dbReference type="EMBL" id="PXVD01000013">
    <property type="protein sequence ID" value="MDJ1371512.1"/>
    <property type="molecule type" value="Genomic_DNA"/>
</dbReference>
<dbReference type="InterPro" id="IPR016188">
    <property type="entry name" value="PurM-like_N"/>
</dbReference>
<feature type="binding site" evidence="1">
    <location>
        <position position="159"/>
    </location>
    <ligand>
        <name>Mg(2+)</name>
        <dbReference type="ChEBI" id="CHEBI:18420"/>
        <label>1</label>
    </ligand>
</feature>
<dbReference type="PIRSF" id="PIRSF005303">
    <property type="entry name" value="Thiam_monoph_kin"/>
    <property type="match status" value="1"/>
</dbReference>
<dbReference type="SUPFAM" id="SSF55326">
    <property type="entry name" value="PurM N-terminal domain-like"/>
    <property type="match status" value="1"/>
</dbReference>
<feature type="binding site" evidence="1">
    <location>
        <position position="79"/>
    </location>
    <ligand>
        <name>Mg(2+)</name>
        <dbReference type="ChEBI" id="CHEBI:18420"/>
        <label>1</label>
    </ligand>
</feature>
<dbReference type="NCBIfam" id="NF004351">
    <property type="entry name" value="PRK05731.1-4"/>
    <property type="match status" value="1"/>
</dbReference>
<dbReference type="Pfam" id="PF00586">
    <property type="entry name" value="AIRS"/>
    <property type="match status" value="1"/>
</dbReference>
<keyword evidence="1" id="KW-0479">Metal-binding</keyword>
<sequence>MTTTGASAVKIRRDISPPGYRDAVPSIPNSSPRLTVAEAGERETLRRLLTHLPEGDALLGPGDDAAVLAAPDQRVVISTDTMIEGADFRLEWSTPEQLGRKAVASNLADIAAMGARPTGLVVALAVPRDTPVDFVEGLARGLAIGLERLAPGVGVVGGDLATSPVVTIAVTVFGSMDGLDPVLRSGARPGDVVAVAGDMGRAAAGLRLLFSGVDAQGRDAQSGTVDEASASLVRAQLAPEPPLYAGVAAARAGSTAMMDLSDGPLLDATRLATASGVTIAIGSQTVAADVEHLRAPLERAFGLDAEGTDALALRLVLGGGEDHALLATFPADAQLPEPFRAIGRVLENLDAPVLVDGEVAQPDGWDPYIGVE</sequence>
<feature type="region of interest" description="Disordered" evidence="2">
    <location>
        <begin position="1"/>
        <end position="31"/>
    </location>
</feature>
<feature type="binding site" evidence="1">
    <location>
        <begin position="158"/>
        <end position="159"/>
    </location>
    <ligand>
        <name>ATP</name>
        <dbReference type="ChEBI" id="CHEBI:30616"/>
    </ligand>
</feature>
<reference evidence="4" key="2">
    <citation type="journal article" date="2022" name="Sci. Rep.">
        <title>In silico prediction of the enzymes involved in the degradation of the herbicide molinate by Gulosibacter molinativorax ON4T.</title>
        <authorList>
            <person name="Lopes A.R."/>
            <person name="Bunin E."/>
            <person name="Viana A.T."/>
            <person name="Froufe H."/>
            <person name="Munoz-Merida A."/>
            <person name="Pinho D."/>
            <person name="Figueiredo J."/>
            <person name="Barroso C."/>
            <person name="Vaz-Moreira I."/>
            <person name="Bellanger X."/>
            <person name="Egas C."/>
            <person name="Nunes O.C."/>
        </authorList>
    </citation>
    <scope>NUCLEOTIDE SEQUENCE</scope>
    <source>
        <strain evidence="4">ON4</strain>
    </source>
</reference>
<keyword evidence="1" id="KW-0784">Thiamine biosynthesis</keyword>
<feature type="binding site" evidence="1">
    <location>
        <position position="87"/>
    </location>
    <ligand>
        <name>substrate</name>
    </ligand>
</feature>
<comment type="caution">
    <text evidence="1">Lacks conserved residue(s) required for the propagation of feature annotation.</text>
</comment>
<name>A0ABT7C8L7_9MICO</name>
<feature type="binding site" evidence="1">
    <location>
        <position position="80"/>
    </location>
    <ligand>
        <name>Mg(2+)</name>
        <dbReference type="ChEBI" id="CHEBI:18420"/>
        <label>2</label>
    </ligand>
</feature>
<feature type="binding site" evidence="1">
    <location>
        <position position="184"/>
    </location>
    <ligand>
        <name>ATP</name>
        <dbReference type="ChEBI" id="CHEBI:30616"/>
    </ligand>
</feature>
<dbReference type="Gene3D" id="3.90.650.10">
    <property type="entry name" value="PurM-like C-terminal domain"/>
    <property type="match status" value="1"/>
</dbReference>
<comment type="similarity">
    <text evidence="1">Belongs to the thiamine-monophosphate kinase family.</text>
</comment>
<keyword evidence="1" id="KW-0460">Magnesium</keyword>
<comment type="miscellaneous">
    <text evidence="1">Reaction mechanism of ThiL seems to utilize a direct, inline transfer of the gamma-phosphate of ATP to TMP rather than a phosphorylated enzyme intermediate.</text>
</comment>
<dbReference type="InterPro" id="IPR006283">
    <property type="entry name" value="ThiL-like"/>
</dbReference>
<dbReference type="Gene3D" id="3.30.1330.10">
    <property type="entry name" value="PurM-like, N-terminal domain"/>
    <property type="match status" value="1"/>
</dbReference>
<feature type="binding site" evidence="1">
    <location>
        <position position="64"/>
    </location>
    <ligand>
        <name>Mg(2+)</name>
        <dbReference type="ChEBI" id="CHEBI:18420"/>
        <label>4</label>
    </ligand>
</feature>
<keyword evidence="1" id="KW-0067">ATP-binding</keyword>
<feature type="binding site" evidence="1">
    <location>
        <position position="109"/>
    </location>
    <ligand>
        <name>Mg(2+)</name>
        <dbReference type="ChEBI" id="CHEBI:18420"/>
        <label>2</label>
    </ligand>
</feature>
<feature type="binding site" evidence="1">
    <location>
        <position position="109"/>
    </location>
    <ligand>
        <name>Mg(2+)</name>
        <dbReference type="ChEBI" id="CHEBI:18420"/>
        <label>4</label>
    </ligand>
</feature>
<dbReference type="PANTHER" id="PTHR30270:SF0">
    <property type="entry name" value="THIAMINE-MONOPHOSPHATE KINASE"/>
    <property type="match status" value="1"/>
</dbReference>
<dbReference type="SUPFAM" id="SSF56042">
    <property type="entry name" value="PurM C-terminal domain-like"/>
    <property type="match status" value="1"/>
</dbReference>
<feature type="binding site" evidence="1">
    <location>
        <position position="64"/>
    </location>
    <ligand>
        <name>Mg(2+)</name>
        <dbReference type="ChEBI" id="CHEBI:18420"/>
        <label>3</label>
    </ligand>
</feature>
<feature type="binding site" evidence="1">
    <location>
        <position position="80"/>
    </location>
    <ligand>
        <name>Mg(2+)</name>
        <dbReference type="ChEBI" id="CHEBI:18420"/>
        <label>1</label>
    </ligand>
</feature>
<proteinExistence type="inferred from homology"/>
<dbReference type="CDD" id="cd02194">
    <property type="entry name" value="ThiL"/>
    <property type="match status" value="1"/>
</dbReference>
<dbReference type="Proteomes" id="UP001170379">
    <property type="component" value="Unassembled WGS sequence"/>
</dbReference>
<evidence type="ECO:0000256" key="1">
    <source>
        <dbReference type="HAMAP-Rule" id="MF_02128"/>
    </source>
</evidence>
<evidence type="ECO:0000259" key="3">
    <source>
        <dbReference type="Pfam" id="PF00586"/>
    </source>
</evidence>